<evidence type="ECO:0000256" key="3">
    <source>
        <dbReference type="ARBA" id="ARBA00022777"/>
    </source>
</evidence>
<keyword evidence="3 4" id="KW-0418">Kinase</keyword>
<keyword evidence="2" id="KW-0808">Transferase</keyword>
<dbReference type="Gene3D" id="3.40.50.10350">
    <property type="entry name" value="Glycerate kinase, domain 1"/>
    <property type="match status" value="1"/>
</dbReference>
<proteinExistence type="inferred from homology"/>
<evidence type="ECO:0000313" key="5">
    <source>
        <dbReference type="Proteomes" id="UP000016630"/>
    </source>
</evidence>
<dbReference type="InterPro" id="IPR018197">
    <property type="entry name" value="Glycerate_kinase_RE-like"/>
</dbReference>
<evidence type="ECO:0000313" key="4">
    <source>
        <dbReference type="EMBL" id="ERJ66680.1"/>
    </source>
</evidence>
<sequence length="400" mass="42097">SIGFFLRRTDVKCGMKKIVIAIDSFKGCLSSVEAGEAAAEGVRAACPIAEVMVLPVADGGEGMQDVLIAATDGQRIAVRAHSPLMEMREASYGISADGQTAFIEMASISGLPLVPEDRRNPMQTTTFGTGELIKDALDRGCRKFIVGIGGSATNDAGLGMLQALGFRFYDRDGRDIGEGMALCGGLLSEVYRIDDSSAHPALDDSLFTVACDVRNPFCGPEGAAFAFAPQKGADEEMVARLDDSMQHLAAVIHRHTGQDIVHVSGAGAAGGMGGGLLAFLGAVLKPGIELLLDALHFSEKIREADLILTGEGKADRQTLMGKVPAGVLAEAMKQEIPVVLLAGSIEDAVALNRAGFLGLFPITPSPVSLREAMNPAYARDNLRRTAEQVCRLYAFASARS</sequence>
<comment type="caution">
    <text evidence="4">The sequence shown here is derived from an EMBL/GenBank/DDBJ whole genome shotgun (WGS) entry which is preliminary data.</text>
</comment>
<dbReference type="HOGENOM" id="CLU_028255_0_0_10"/>
<dbReference type="GO" id="GO:0031388">
    <property type="term" value="P:organic acid phosphorylation"/>
    <property type="evidence" value="ECO:0007669"/>
    <property type="project" value="InterPro"/>
</dbReference>
<reference evidence="4 5" key="1">
    <citation type="submission" date="2013-06" db="EMBL/GenBank/DDBJ databases">
        <authorList>
            <person name="Weinstock G."/>
            <person name="Sodergren E."/>
            <person name="Lobos E.A."/>
            <person name="Fulton L."/>
            <person name="Fulton R."/>
            <person name="Courtney L."/>
            <person name="Fronick C."/>
            <person name="O'Laughlin M."/>
            <person name="Godfrey J."/>
            <person name="Wilson R.M."/>
            <person name="Miner T."/>
            <person name="Farmer C."/>
            <person name="Delehaunty K."/>
            <person name="Cordes M."/>
            <person name="Minx P."/>
            <person name="Tomlinson C."/>
            <person name="Chen J."/>
            <person name="Wollam A."/>
            <person name="Pepin K.H."/>
            <person name="Bhonagiri V."/>
            <person name="Zhang X."/>
            <person name="Warren W."/>
            <person name="Mitreva M."/>
            <person name="Mardis E.R."/>
            <person name="Wilson R.K."/>
        </authorList>
    </citation>
    <scope>NUCLEOTIDE SEQUENCE [LARGE SCALE GENOMIC DNA]</scope>
    <source>
        <strain evidence="4 5">F0570</strain>
    </source>
</reference>
<dbReference type="AlphaFoldDB" id="A0A0E2LQQ5"/>
<evidence type="ECO:0000256" key="2">
    <source>
        <dbReference type="ARBA" id="ARBA00022679"/>
    </source>
</evidence>
<dbReference type="PIRSF" id="PIRSF006078">
    <property type="entry name" value="GlxK"/>
    <property type="match status" value="1"/>
</dbReference>
<dbReference type="InterPro" id="IPR004381">
    <property type="entry name" value="Glycerate_kinase"/>
</dbReference>
<organism evidence="4 5">
    <name type="scientific">Porphyromonas gingivalis F0570</name>
    <dbReference type="NCBI Taxonomy" id="1227271"/>
    <lineage>
        <taxon>Bacteria</taxon>
        <taxon>Pseudomonadati</taxon>
        <taxon>Bacteroidota</taxon>
        <taxon>Bacteroidia</taxon>
        <taxon>Bacteroidales</taxon>
        <taxon>Porphyromonadaceae</taxon>
        <taxon>Porphyromonas</taxon>
    </lineage>
</organism>
<accession>A0A0E2LQQ5</accession>
<name>A0A0E2LQQ5_PORGN</name>
<comment type="similarity">
    <text evidence="1">Belongs to the glycerate kinase type-1 family.</text>
</comment>
<dbReference type="Gene3D" id="3.90.1510.10">
    <property type="entry name" value="Glycerate kinase, domain 2"/>
    <property type="match status" value="1"/>
</dbReference>
<dbReference type="InterPro" id="IPR036129">
    <property type="entry name" value="Glycerate_kinase_sf"/>
</dbReference>
<dbReference type="PANTHER" id="PTHR21599:SF0">
    <property type="entry name" value="GLYCERATE KINASE"/>
    <property type="match status" value="1"/>
</dbReference>
<dbReference type="Pfam" id="PF02595">
    <property type="entry name" value="Gly_kinase"/>
    <property type="match status" value="1"/>
</dbReference>
<dbReference type="InterPro" id="IPR018193">
    <property type="entry name" value="Glyc_kinase_flavodox-like_fold"/>
</dbReference>
<dbReference type="PATRIC" id="fig|1227271.3.peg.880"/>
<dbReference type="GO" id="GO:0008887">
    <property type="term" value="F:glycerate kinase activity"/>
    <property type="evidence" value="ECO:0007669"/>
    <property type="project" value="InterPro"/>
</dbReference>
<feature type="non-terminal residue" evidence="4">
    <location>
        <position position="1"/>
    </location>
</feature>
<dbReference type="SUPFAM" id="SSF110738">
    <property type="entry name" value="Glycerate kinase I"/>
    <property type="match status" value="1"/>
</dbReference>
<protein>
    <submittedName>
        <fullName evidence="4">Putative glycerate kinase</fullName>
    </submittedName>
</protein>
<dbReference type="PANTHER" id="PTHR21599">
    <property type="entry name" value="GLYCERATE KINASE"/>
    <property type="match status" value="1"/>
</dbReference>
<evidence type="ECO:0000256" key="1">
    <source>
        <dbReference type="ARBA" id="ARBA00006284"/>
    </source>
</evidence>
<dbReference type="Proteomes" id="UP000016630">
    <property type="component" value="Unassembled WGS sequence"/>
</dbReference>
<dbReference type="NCBIfam" id="TIGR00045">
    <property type="entry name" value="glycerate kinase"/>
    <property type="match status" value="1"/>
</dbReference>
<dbReference type="EMBL" id="AWUW01000073">
    <property type="protein sequence ID" value="ERJ66680.1"/>
    <property type="molecule type" value="Genomic_DNA"/>
</dbReference>
<gene>
    <name evidence="4" type="ORF">HMPREF1555_01010</name>
</gene>